<evidence type="ECO:0000256" key="5">
    <source>
        <dbReference type="ARBA" id="ARBA00022530"/>
    </source>
</evidence>
<dbReference type="InterPro" id="IPR000483">
    <property type="entry name" value="Cys-rich_flank_reg_C"/>
</dbReference>
<protein>
    <recommendedName>
        <fullName evidence="26">Ig-like domain-containing protein</fullName>
    </recommendedName>
</protein>
<keyword evidence="16" id="KW-0325">Glycoprotein</keyword>
<feature type="domain" description="Ig-like" evidence="26">
    <location>
        <begin position="406"/>
        <end position="493"/>
    </location>
</feature>
<feature type="binding site" description="axial binding residue" evidence="23">
    <location>
        <position position="974"/>
    </location>
    <ligand>
        <name>heme b</name>
        <dbReference type="ChEBI" id="CHEBI:60344"/>
    </ligand>
    <ligandPart>
        <name>Fe</name>
        <dbReference type="ChEBI" id="CHEBI:18248"/>
    </ligandPart>
</feature>
<dbReference type="GO" id="GO:0005615">
    <property type="term" value="C:extracellular space"/>
    <property type="evidence" value="ECO:0007669"/>
    <property type="project" value="TreeGrafter"/>
</dbReference>
<evidence type="ECO:0000256" key="21">
    <source>
        <dbReference type="ARBA" id="ARBA00049501"/>
    </source>
</evidence>
<evidence type="ECO:0000256" key="20">
    <source>
        <dbReference type="ARBA" id="ARBA00048887"/>
    </source>
</evidence>
<evidence type="ECO:0000256" key="6">
    <source>
        <dbReference type="ARBA" id="ARBA00022559"/>
    </source>
</evidence>
<comment type="cofactor">
    <cofactor evidence="1">
        <name>heme b</name>
        <dbReference type="ChEBI" id="CHEBI:60344"/>
    </cofactor>
</comment>
<dbReference type="PANTHER" id="PTHR11475:SF58">
    <property type="entry name" value="PEROXIDASIN"/>
    <property type="match status" value="1"/>
</dbReference>
<dbReference type="SUPFAM" id="SSF48726">
    <property type="entry name" value="Immunoglobulin"/>
    <property type="match status" value="2"/>
</dbReference>
<reference evidence="28" key="1">
    <citation type="submission" date="2024-02" db="UniProtKB">
        <authorList>
            <consortium name="WormBaseParasite"/>
        </authorList>
    </citation>
    <scope>IDENTIFICATION</scope>
</reference>
<dbReference type="SUPFAM" id="SSF48113">
    <property type="entry name" value="Heme-dependent peroxidases"/>
    <property type="match status" value="1"/>
</dbReference>
<dbReference type="Pfam" id="PF01462">
    <property type="entry name" value="LRRNT"/>
    <property type="match status" value="1"/>
</dbReference>
<dbReference type="Gene3D" id="3.80.10.10">
    <property type="entry name" value="Ribonuclease Inhibitor"/>
    <property type="match status" value="2"/>
</dbReference>
<evidence type="ECO:0000256" key="15">
    <source>
        <dbReference type="ARBA" id="ARBA00023157"/>
    </source>
</evidence>
<dbReference type="InterPro" id="IPR013098">
    <property type="entry name" value="Ig_I-set"/>
</dbReference>
<dbReference type="SMART" id="SM00013">
    <property type="entry name" value="LRRNT"/>
    <property type="match status" value="1"/>
</dbReference>
<dbReference type="GO" id="GO:0004601">
    <property type="term" value="F:peroxidase activity"/>
    <property type="evidence" value="ECO:0007669"/>
    <property type="project" value="UniProtKB-KW"/>
</dbReference>
<dbReference type="PROSITE" id="PS51450">
    <property type="entry name" value="LRR"/>
    <property type="match status" value="2"/>
</dbReference>
<dbReference type="PRINTS" id="PR00019">
    <property type="entry name" value="LEURICHRPT"/>
</dbReference>
<keyword evidence="4" id="KW-0964">Secreted</keyword>
<sequence length="1282" mass="145552">MFPSWVLIFLLWTGFVSASCPHECRCSEDTVDCSNRKLYTVPLDISPSTKTLNLRGNFLGKLSRADFSGLKQLDTLVLADNKIVNVEENVLDELPNLRRLFLGRNRLRELASLTSRKSPLLFLDLKHNKIETIDVQLLEMLTSLETLDLSHNRLQSVHSMMFQNAKTMLRMKMHRNPWSCDCRLEATVDFMRKLEDPEEHVHCFNPYELRGENALNLKPGDLSCFSAIETKFDSSIELACSKDGIGQPIWTYQGVEIEESASEDSWEIQGNGTLLVPKSAQTSDYKCAIQYSVSPRLARQARPAHGQSQSSAPQFTFKPKDSSYREGTPVKLHCEVTGEPRPSIQWYRNRQPLQSSRKFEMSQANSVLKIYPFLEGDVGTYTCVAQNIHGQIEHTARIHLISSVPPSIHDTPQAQSVEPGQQVTFRCRAQGVPKPEITWFFEGAEIPLRQGRFQTSDDRTELTITHVSRQDVGVYSCMAGNSVGAMMADARLTVTGKHQSEVDKLIDKEVLQTIVQQAKDNVNRAIASTRTQLVQDGVRSTGDLKRLFKFTIPKQAVELSKAREIYEESIRLVQSHVERGLKLPVNDLHPKNVSYESVLAVSHVQTIMELSGCQAGVFRNPCTDMCFHNKYRSYDGQCNNLDYPMWGVSQMPLKRLLSPIYENGFNTPIGWEKNRLYYGYPKPNPREVSRQLIATHDITPHGHLSSMVMQWGQFVDHDLTHTAPPLTRNAYTTGAVCNRTCENLEPCFNIQLPKDDPKLMMMTRMGKEVKYPCIEFERSGAVCGSGETSLIFDRVTYREQLNILTSYLDGSVVYGSSEVQALELRDLFGDHGLLRFDIVSSAQKPYMPFEKDSDMDCRRNYSIDNPIRCFLAGDLRANEQLGLTAMHTVFMREHNRVAAKFLEMNVNWDGETIFQETRKLIGAMIQHITYAQWLPLVLGKTGFAELIGPYMGYDPSIDSSVSNSFATAAFRFGHTLINPELKRLGKDFQPIPQGHIPLHEAFFAPERLLSEGGIDPLLRGLFATPLKLPRSSQILNTELTEKLFPRAHEVSLDLAVMNIQRGRDHGLPSWTEYRKWCNLSVPETWDQMAIEVPDVNVRNKLKALYGHPGNVDLWVGGVIETRMPDGLIGPTFACLIADQFKRARAGDRHWYENEGVFSKAQLQQIKKTSLARLSCDNGDDIDRVQKDVFFYPGNSTRFYEKCEMIPEINLNMWQACCEGQCSMNQDSPITGNRRRRAEKAKNFCEVEGIMKNEGEKWKIDKCTMCECKNAQVWCTVKEHCLD</sequence>
<dbReference type="Pfam" id="PF03098">
    <property type="entry name" value="An_peroxidase"/>
    <property type="match status" value="1"/>
</dbReference>
<evidence type="ECO:0000256" key="9">
    <source>
        <dbReference type="ARBA" id="ARBA00022723"/>
    </source>
</evidence>
<dbReference type="Pfam" id="PF07679">
    <property type="entry name" value="I-set"/>
    <property type="match status" value="2"/>
</dbReference>
<dbReference type="PANTHER" id="PTHR11475">
    <property type="entry name" value="OXIDASE/PEROXIDASE"/>
    <property type="match status" value="1"/>
</dbReference>
<comment type="catalytic activity">
    <reaction evidence="18">
        <text>L-lysyl-[collagen] + L-methionyl-[collagen] + H2O2 = [collagen]-L-lysyl-N-S-L-methionyl-[collagen] + 2 H2O + H(+)</text>
        <dbReference type="Rhea" id="RHEA:66020"/>
        <dbReference type="Rhea" id="RHEA-COMP:12751"/>
        <dbReference type="Rhea" id="RHEA-COMP:16949"/>
        <dbReference type="Rhea" id="RHEA-COMP:16951"/>
        <dbReference type="ChEBI" id="CHEBI:15377"/>
        <dbReference type="ChEBI" id="CHEBI:15378"/>
        <dbReference type="ChEBI" id="CHEBI:16044"/>
        <dbReference type="ChEBI" id="CHEBI:16240"/>
        <dbReference type="ChEBI" id="CHEBI:29969"/>
        <dbReference type="ChEBI" id="CHEBI:166867"/>
    </reaction>
    <physiologicalReaction direction="left-to-right" evidence="18">
        <dbReference type="Rhea" id="RHEA:66021"/>
    </physiologicalReaction>
</comment>
<dbReference type="GO" id="GO:0020037">
    <property type="term" value="F:heme binding"/>
    <property type="evidence" value="ECO:0007669"/>
    <property type="project" value="InterPro"/>
</dbReference>
<dbReference type="WBParaSite" id="MBELARI_LOCUS17192">
    <property type="protein sequence ID" value="MBELARI_LOCUS17192"/>
    <property type="gene ID" value="MBELARI_LOCUS17192"/>
</dbReference>
<evidence type="ECO:0000256" key="17">
    <source>
        <dbReference type="ARBA" id="ARBA00047544"/>
    </source>
</evidence>
<dbReference type="InterPro" id="IPR037120">
    <property type="entry name" value="Haem_peroxidase_sf_animal"/>
</dbReference>
<dbReference type="PRINTS" id="PR00457">
    <property type="entry name" value="ANPEROXIDASE"/>
</dbReference>
<evidence type="ECO:0000256" key="11">
    <source>
        <dbReference type="ARBA" id="ARBA00022737"/>
    </source>
</evidence>
<dbReference type="InterPro" id="IPR032675">
    <property type="entry name" value="LRR_dom_sf"/>
</dbReference>
<evidence type="ECO:0000256" key="3">
    <source>
        <dbReference type="ARBA" id="ARBA00009588"/>
    </source>
</evidence>
<keyword evidence="11" id="KW-0677">Repeat</keyword>
<evidence type="ECO:0000256" key="7">
    <source>
        <dbReference type="ARBA" id="ARBA00022614"/>
    </source>
</evidence>
<dbReference type="GO" id="GO:0046872">
    <property type="term" value="F:metal ion binding"/>
    <property type="evidence" value="ECO:0007669"/>
    <property type="project" value="UniProtKB-KW"/>
</dbReference>
<feature type="signal peptide" evidence="25">
    <location>
        <begin position="1"/>
        <end position="18"/>
    </location>
</feature>
<dbReference type="InterPro" id="IPR034824">
    <property type="entry name" value="Peroxidasin_peroxidase"/>
</dbReference>
<dbReference type="Gene3D" id="2.60.40.10">
    <property type="entry name" value="Immunoglobulins"/>
    <property type="match status" value="2"/>
</dbReference>
<evidence type="ECO:0000256" key="25">
    <source>
        <dbReference type="SAM" id="SignalP"/>
    </source>
</evidence>
<evidence type="ECO:0000256" key="24">
    <source>
        <dbReference type="SAM" id="MobiDB-lite"/>
    </source>
</evidence>
<keyword evidence="27" id="KW-1185">Reference proteome</keyword>
<feature type="domain" description="Ig-like" evidence="26">
    <location>
        <begin position="313"/>
        <end position="399"/>
    </location>
</feature>
<comment type="subcellular location">
    <subcellularLocation>
        <location evidence="2">Secreted</location>
        <location evidence="2">Extracellular space</location>
        <location evidence="2">Extracellular matrix</location>
    </subcellularLocation>
</comment>
<dbReference type="InterPro" id="IPR019791">
    <property type="entry name" value="Haem_peroxidase_animal"/>
</dbReference>
<dbReference type="InterPro" id="IPR000372">
    <property type="entry name" value="LRRNT"/>
</dbReference>
<dbReference type="Pfam" id="PF13855">
    <property type="entry name" value="LRR_8"/>
    <property type="match status" value="2"/>
</dbReference>
<evidence type="ECO:0000256" key="10">
    <source>
        <dbReference type="ARBA" id="ARBA00022729"/>
    </source>
</evidence>
<evidence type="ECO:0000259" key="26">
    <source>
        <dbReference type="PROSITE" id="PS50835"/>
    </source>
</evidence>
<dbReference type="GO" id="GO:0006979">
    <property type="term" value="P:response to oxidative stress"/>
    <property type="evidence" value="ECO:0007669"/>
    <property type="project" value="InterPro"/>
</dbReference>
<organism evidence="27 28">
    <name type="scientific">Mesorhabditis belari</name>
    <dbReference type="NCBI Taxonomy" id="2138241"/>
    <lineage>
        <taxon>Eukaryota</taxon>
        <taxon>Metazoa</taxon>
        <taxon>Ecdysozoa</taxon>
        <taxon>Nematoda</taxon>
        <taxon>Chromadorea</taxon>
        <taxon>Rhabditida</taxon>
        <taxon>Rhabditina</taxon>
        <taxon>Rhabditomorpha</taxon>
        <taxon>Rhabditoidea</taxon>
        <taxon>Rhabditidae</taxon>
        <taxon>Mesorhabditinae</taxon>
        <taxon>Mesorhabditis</taxon>
    </lineage>
</organism>
<evidence type="ECO:0000256" key="12">
    <source>
        <dbReference type="ARBA" id="ARBA00022837"/>
    </source>
</evidence>
<evidence type="ECO:0000256" key="4">
    <source>
        <dbReference type="ARBA" id="ARBA00022525"/>
    </source>
</evidence>
<dbReference type="InterPro" id="IPR003599">
    <property type="entry name" value="Ig_sub"/>
</dbReference>
<dbReference type="CDD" id="cd09826">
    <property type="entry name" value="peroxidasin_like"/>
    <property type="match status" value="1"/>
</dbReference>
<proteinExistence type="inferred from homology"/>
<evidence type="ECO:0000256" key="14">
    <source>
        <dbReference type="ARBA" id="ARBA00023004"/>
    </source>
</evidence>
<evidence type="ECO:0000256" key="13">
    <source>
        <dbReference type="ARBA" id="ARBA00023002"/>
    </source>
</evidence>
<dbReference type="InterPro" id="IPR013783">
    <property type="entry name" value="Ig-like_fold"/>
</dbReference>
<dbReference type="InterPro" id="IPR010255">
    <property type="entry name" value="Haem_peroxidase_sf"/>
</dbReference>
<dbReference type="Proteomes" id="UP000887575">
    <property type="component" value="Unassembled WGS sequence"/>
</dbReference>
<comment type="catalytic activity">
    <reaction evidence="19">
        <text>L-lysyl-[collagen] + L-methionyl-[collagen] + hypobromite = [collagen]-L-lysyl-N-S-L-methionyl-[collagen] + bromide + H2O + H(+)</text>
        <dbReference type="Rhea" id="RHEA:66024"/>
        <dbReference type="Rhea" id="RHEA-COMP:12751"/>
        <dbReference type="Rhea" id="RHEA-COMP:16949"/>
        <dbReference type="Rhea" id="RHEA-COMP:16951"/>
        <dbReference type="ChEBI" id="CHEBI:15377"/>
        <dbReference type="ChEBI" id="CHEBI:15378"/>
        <dbReference type="ChEBI" id="CHEBI:15858"/>
        <dbReference type="ChEBI" id="CHEBI:16044"/>
        <dbReference type="ChEBI" id="CHEBI:29250"/>
        <dbReference type="ChEBI" id="CHEBI:29969"/>
        <dbReference type="ChEBI" id="CHEBI:166867"/>
    </reaction>
    <physiologicalReaction direction="left-to-right" evidence="19">
        <dbReference type="Rhea" id="RHEA:66025"/>
    </physiologicalReaction>
</comment>
<dbReference type="InterPro" id="IPR007110">
    <property type="entry name" value="Ig-like_dom"/>
</dbReference>
<dbReference type="SUPFAM" id="SSF52058">
    <property type="entry name" value="L domain-like"/>
    <property type="match status" value="1"/>
</dbReference>
<keyword evidence="14 23" id="KW-0408">Iron</keyword>
<evidence type="ECO:0000256" key="1">
    <source>
        <dbReference type="ARBA" id="ARBA00001970"/>
    </source>
</evidence>
<dbReference type="FunFam" id="2.60.40.10:FF:001895">
    <property type="entry name" value="PeroXidasiN (Drosophila peroxidase) homolog"/>
    <property type="match status" value="1"/>
</dbReference>
<keyword evidence="8 23" id="KW-0349">Heme</keyword>
<keyword evidence="10 25" id="KW-0732">Signal</keyword>
<comment type="catalytic activity">
    <reaction evidence="20">
        <text>L-tyrosyl-[protein] + bromide + H2O2 + H(+) = 3-bromo-L-tyrosyl-[protein] + 2 H2O</text>
        <dbReference type="Rhea" id="RHEA:69360"/>
        <dbReference type="Rhea" id="RHEA-COMP:10136"/>
        <dbReference type="Rhea" id="RHEA-COMP:17686"/>
        <dbReference type="ChEBI" id="CHEBI:15377"/>
        <dbReference type="ChEBI" id="CHEBI:15378"/>
        <dbReference type="ChEBI" id="CHEBI:15858"/>
        <dbReference type="ChEBI" id="CHEBI:16240"/>
        <dbReference type="ChEBI" id="CHEBI:46858"/>
        <dbReference type="ChEBI" id="CHEBI:183512"/>
    </reaction>
    <physiologicalReaction direction="left-to-right" evidence="20">
        <dbReference type="Rhea" id="RHEA:69361"/>
    </physiologicalReaction>
</comment>
<keyword evidence="9 23" id="KW-0479">Metal-binding</keyword>
<evidence type="ECO:0000256" key="22">
    <source>
        <dbReference type="ARBA" id="ARBA00061342"/>
    </source>
</evidence>
<keyword evidence="12" id="KW-0106">Calcium</keyword>
<evidence type="ECO:0000256" key="8">
    <source>
        <dbReference type="ARBA" id="ARBA00022617"/>
    </source>
</evidence>
<dbReference type="PROSITE" id="PS50835">
    <property type="entry name" value="IG_LIKE"/>
    <property type="match status" value="2"/>
</dbReference>
<evidence type="ECO:0000256" key="16">
    <source>
        <dbReference type="ARBA" id="ARBA00023180"/>
    </source>
</evidence>
<evidence type="ECO:0000256" key="2">
    <source>
        <dbReference type="ARBA" id="ARBA00004498"/>
    </source>
</evidence>
<evidence type="ECO:0000256" key="19">
    <source>
        <dbReference type="ARBA" id="ARBA00048396"/>
    </source>
</evidence>
<dbReference type="SMART" id="SM00409">
    <property type="entry name" value="IG"/>
    <property type="match status" value="2"/>
</dbReference>
<dbReference type="FunFam" id="2.60.40.10:FF:000299">
    <property type="entry name" value="protogenin isoform X2"/>
    <property type="match status" value="1"/>
</dbReference>
<dbReference type="Gene3D" id="1.10.640.10">
    <property type="entry name" value="Haem peroxidase domain superfamily, animal type"/>
    <property type="match status" value="1"/>
</dbReference>
<evidence type="ECO:0000313" key="27">
    <source>
        <dbReference type="Proteomes" id="UP000887575"/>
    </source>
</evidence>
<keyword evidence="13" id="KW-0560">Oxidoreductase</keyword>
<keyword evidence="15" id="KW-1015">Disulfide bond</keyword>
<comment type="similarity">
    <text evidence="22">Belongs to the peroxidase family. XPO subfamily.</text>
</comment>
<feature type="chain" id="PRO_5042054835" description="Ig-like domain-containing protein" evidence="25">
    <location>
        <begin position="19"/>
        <end position="1282"/>
    </location>
</feature>
<dbReference type="InterPro" id="IPR001611">
    <property type="entry name" value="Leu-rich_rpt"/>
</dbReference>
<keyword evidence="6" id="KW-0575">Peroxidase</keyword>
<dbReference type="PROSITE" id="PS50292">
    <property type="entry name" value="PEROXIDASE_3"/>
    <property type="match status" value="1"/>
</dbReference>
<dbReference type="SMART" id="SM00082">
    <property type="entry name" value="LRRCT"/>
    <property type="match status" value="1"/>
</dbReference>
<dbReference type="InterPro" id="IPR036179">
    <property type="entry name" value="Ig-like_dom_sf"/>
</dbReference>
<keyword evidence="5" id="KW-0272">Extracellular matrix</keyword>
<dbReference type="FunFam" id="1.10.640.10:FF:000001">
    <property type="entry name" value="Peroxidasin homolog"/>
    <property type="match status" value="1"/>
</dbReference>
<comment type="catalytic activity">
    <reaction evidence="21">
        <text>hypobromite + L-tyrosyl-[protein] + H(+) = 3-bromo-L-tyrosyl-[protein] + H2O</text>
        <dbReference type="Rhea" id="RHEA:69356"/>
        <dbReference type="Rhea" id="RHEA-COMP:10136"/>
        <dbReference type="Rhea" id="RHEA-COMP:17686"/>
        <dbReference type="ChEBI" id="CHEBI:15377"/>
        <dbReference type="ChEBI" id="CHEBI:15378"/>
        <dbReference type="ChEBI" id="CHEBI:29250"/>
        <dbReference type="ChEBI" id="CHEBI:46858"/>
        <dbReference type="ChEBI" id="CHEBI:183512"/>
    </reaction>
    <physiologicalReaction direction="left-to-right" evidence="21">
        <dbReference type="Rhea" id="RHEA:69357"/>
    </physiologicalReaction>
</comment>
<comment type="catalytic activity">
    <reaction evidence="17">
        <text>bromide + H2O2 = hypobromite + H2O</text>
        <dbReference type="Rhea" id="RHEA:66016"/>
        <dbReference type="ChEBI" id="CHEBI:15377"/>
        <dbReference type="ChEBI" id="CHEBI:15858"/>
        <dbReference type="ChEBI" id="CHEBI:16240"/>
        <dbReference type="ChEBI" id="CHEBI:29250"/>
    </reaction>
    <physiologicalReaction direction="left-to-right" evidence="17">
        <dbReference type="Rhea" id="RHEA:66017"/>
    </physiologicalReaction>
</comment>
<keyword evidence="7" id="KW-0433">Leucine-rich repeat</keyword>
<dbReference type="InterPro" id="IPR003598">
    <property type="entry name" value="Ig_sub2"/>
</dbReference>
<dbReference type="GO" id="GO:0010975">
    <property type="term" value="P:regulation of neuron projection development"/>
    <property type="evidence" value="ECO:0007669"/>
    <property type="project" value="UniProtKB-ARBA"/>
</dbReference>
<evidence type="ECO:0000256" key="18">
    <source>
        <dbReference type="ARBA" id="ARBA00047610"/>
    </source>
</evidence>
<dbReference type="SMART" id="SM00369">
    <property type="entry name" value="LRR_TYP"/>
    <property type="match status" value="3"/>
</dbReference>
<dbReference type="Gene3D" id="2.10.70.10">
    <property type="entry name" value="Complement Module, domain 1"/>
    <property type="match status" value="1"/>
</dbReference>
<evidence type="ECO:0000313" key="28">
    <source>
        <dbReference type="WBParaSite" id="MBELARI_LOCUS17192"/>
    </source>
</evidence>
<evidence type="ECO:0000256" key="23">
    <source>
        <dbReference type="PIRSR" id="PIRSR619791-2"/>
    </source>
</evidence>
<accession>A0AAF3J5C3</accession>
<dbReference type="SMART" id="SM00408">
    <property type="entry name" value="IGc2"/>
    <property type="match status" value="2"/>
</dbReference>
<dbReference type="InterPro" id="IPR003591">
    <property type="entry name" value="Leu-rich_rpt_typical-subtyp"/>
</dbReference>
<name>A0AAF3J5C3_9BILA</name>
<feature type="region of interest" description="Disordered" evidence="24">
    <location>
        <begin position="299"/>
        <end position="325"/>
    </location>
</feature>
<comment type="similarity">
    <text evidence="3">Belongs to the immunoglobulin superfamily. DCC family.</text>
</comment>
<dbReference type="GO" id="GO:0005604">
    <property type="term" value="C:basement membrane"/>
    <property type="evidence" value="ECO:0007669"/>
    <property type="project" value="UniProtKB-ARBA"/>
</dbReference>